<dbReference type="PaxDb" id="3847-GLYMA03G26352.1"/>
<sequence length="129" mass="14585">MAQLQLETHIPIYLYPFLNTTRKSRLFEYLRLTTLGVIGALVKYALGEISSIMLWDVDKEQLVNSKSSSSDCSVSVLLLITWAMFDLHSHHNITTSGDVLATKFGWLVVLGLAVYLHHIPYGMSCIYHL</sequence>
<dbReference type="STRING" id="3847.A0A0R0KHH3"/>
<dbReference type="InterPro" id="IPR007216">
    <property type="entry name" value="CNOT9"/>
</dbReference>
<dbReference type="EnsemblPlants" id="KRH66524">
    <property type="protein sequence ID" value="KRH66524"/>
    <property type="gene ID" value="GLYMA_03G111900"/>
</dbReference>
<proteinExistence type="predicted"/>
<reference evidence="2" key="2">
    <citation type="submission" date="2018-02" db="UniProtKB">
        <authorList>
            <consortium name="EnsemblPlants"/>
        </authorList>
    </citation>
    <scope>IDENTIFICATION</scope>
    <source>
        <strain evidence="2">Williams 82</strain>
    </source>
</reference>
<dbReference type="Proteomes" id="UP000008827">
    <property type="component" value="Chromosome 3"/>
</dbReference>
<dbReference type="EMBL" id="CM000836">
    <property type="protein sequence ID" value="KRH66524.1"/>
    <property type="molecule type" value="Genomic_DNA"/>
</dbReference>
<keyword evidence="3" id="KW-1185">Reference proteome</keyword>
<accession>A0A0R0KHH3</accession>
<evidence type="ECO:0000313" key="3">
    <source>
        <dbReference type="Proteomes" id="UP000008827"/>
    </source>
</evidence>
<dbReference type="Gramene" id="KRH66524">
    <property type="protein sequence ID" value="KRH66524"/>
    <property type="gene ID" value="GLYMA_03G111900"/>
</dbReference>
<dbReference type="AlphaFoldDB" id="A0A0R0KHH3"/>
<evidence type="ECO:0000313" key="2">
    <source>
        <dbReference type="EnsemblPlants" id="KRH66524"/>
    </source>
</evidence>
<gene>
    <name evidence="1" type="ORF">GLYMA_03G111900</name>
</gene>
<dbReference type="SMR" id="A0A0R0KHH3"/>
<dbReference type="PANTHER" id="PTHR12262">
    <property type="entry name" value="CCR4-NOT TRANSCRIPTION COMPLEX SUBUNIT 9"/>
    <property type="match status" value="1"/>
</dbReference>
<evidence type="ECO:0000313" key="1">
    <source>
        <dbReference type="EMBL" id="KRH66524.1"/>
    </source>
</evidence>
<dbReference type="GO" id="GO:0030014">
    <property type="term" value="C:CCR4-NOT complex"/>
    <property type="evidence" value="ECO:0007669"/>
    <property type="project" value="InterPro"/>
</dbReference>
<dbReference type="InterPro" id="IPR011989">
    <property type="entry name" value="ARM-like"/>
</dbReference>
<dbReference type="InParanoid" id="A0A0R0KHH3"/>
<reference evidence="1 2" key="1">
    <citation type="journal article" date="2010" name="Nature">
        <title>Genome sequence of the palaeopolyploid soybean.</title>
        <authorList>
            <person name="Schmutz J."/>
            <person name="Cannon S.B."/>
            <person name="Schlueter J."/>
            <person name="Ma J."/>
            <person name="Mitros T."/>
            <person name="Nelson W."/>
            <person name="Hyten D.L."/>
            <person name="Song Q."/>
            <person name="Thelen J.J."/>
            <person name="Cheng J."/>
            <person name="Xu D."/>
            <person name="Hellsten U."/>
            <person name="May G.D."/>
            <person name="Yu Y."/>
            <person name="Sakurai T."/>
            <person name="Umezawa T."/>
            <person name="Bhattacharyya M.K."/>
            <person name="Sandhu D."/>
            <person name="Valliyodan B."/>
            <person name="Lindquist E."/>
            <person name="Peto M."/>
            <person name="Grant D."/>
            <person name="Shu S."/>
            <person name="Goodstein D."/>
            <person name="Barry K."/>
            <person name="Futrell-Griggs M."/>
            <person name="Abernathy B."/>
            <person name="Du J."/>
            <person name="Tian Z."/>
            <person name="Zhu L."/>
            <person name="Gill N."/>
            <person name="Joshi T."/>
            <person name="Libault M."/>
            <person name="Sethuraman A."/>
            <person name="Zhang X.-C."/>
            <person name="Shinozaki K."/>
            <person name="Nguyen H.T."/>
            <person name="Wing R.A."/>
            <person name="Cregan P."/>
            <person name="Specht J."/>
            <person name="Grimwood J."/>
            <person name="Rokhsar D."/>
            <person name="Stacey G."/>
            <person name="Shoemaker R.C."/>
            <person name="Jackson S.A."/>
        </authorList>
    </citation>
    <scope>NUCLEOTIDE SEQUENCE</scope>
    <source>
        <strain evidence="2">cv. Williams 82</strain>
        <tissue evidence="1">Callus</tissue>
    </source>
</reference>
<organism evidence="1">
    <name type="scientific">Glycine max</name>
    <name type="common">Soybean</name>
    <name type="synonym">Glycine hispida</name>
    <dbReference type="NCBI Taxonomy" id="3847"/>
    <lineage>
        <taxon>Eukaryota</taxon>
        <taxon>Viridiplantae</taxon>
        <taxon>Streptophyta</taxon>
        <taxon>Embryophyta</taxon>
        <taxon>Tracheophyta</taxon>
        <taxon>Spermatophyta</taxon>
        <taxon>Magnoliopsida</taxon>
        <taxon>eudicotyledons</taxon>
        <taxon>Gunneridae</taxon>
        <taxon>Pentapetalae</taxon>
        <taxon>rosids</taxon>
        <taxon>fabids</taxon>
        <taxon>Fabales</taxon>
        <taxon>Fabaceae</taxon>
        <taxon>Papilionoideae</taxon>
        <taxon>50 kb inversion clade</taxon>
        <taxon>NPAAA clade</taxon>
        <taxon>indigoferoid/millettioid clade</taxon>
        <taxon>Phaseoleae</taxon>
        <taxon>Glycine</taxon>
        <taxon>Glycine subgen. Soja</taxon>
    </lineage>
</organism>
<dbReference type="GO" id="GO:0006402">
    <property type="term" value="P:mRNA catabolic process"/>
    <property type="evidence" value="ECO:0007669"/>
    <property type="project" value="InterPro"/>
</dbReference>
<dbReference type="Gene3D" id="1.25.10.10">
    <property type="entry name" value="Leucine-rich Repeat Variant"/>
    <property type="match status" value="1"/>
</dbReference>
<protein>
    <submittedName>
        <fullName evidence="1 2">Uncharacterized protein</fullName>
    </submittedName>
</protein>
<dbReference type="Pfam" id="PF04078">
    <property type="entry name" value="Rcd1"/>
    <property type="match status" value="1"/>
</dbReference>
<name>A0A0R0KHH3_SOYBN</name>
<reference evidence="1" key="3">
    <citation type="submission" date="2018-07" db="EMBL/GenBank/DDBJ databases">
        <title>WGS assembly of Glycine max.</title>
        <authorList>
            <person name="Schmutz J."/>
            <person name="Cannon S."/>
            <person name="Schlueter J."/>
            <person name="Ma J."/>
            <person name="Mitros T."/>
            <person name="Nelson W."/>
            <person name="Hyten D."/>
            <person name="Song Q."/>
            <person name="Thelen J."/>
            <person name="Cheng J."/>
            <person name="Xu D."/>
            <person name="Hellsten U."/>
            <person name="May G."/>
            <person name="Yu Y."/>
            <person name="Sakurai T."/>
            <person name="Umezawa T."/>
            <person name="Bhattacharyya M."/>
            <person name="Sandhu D."/>
            <person name="Valliyodan B."/>
            <person name="Lindquist E."/>
            <person name="Peto M."/>
            <person name="Grant D."/>
            <person name="Shu S."/>
            <person name="Goodstein D."/>
            <person name="Barry K."/>
            <person name="Futrell-Griggs M."/>
            <person name="Abernathy B."/>
            <person name="Du J."/>
            <person name="Tian Z."/>
            <person name="Zhu L."/>
            <person name="Gill N."/>
            <person name="Joshi T."/>
            <person name="Libault M."/>
            <person name="Sethuraman A."/>
            <person name="Zhang X."/>
            <person name="Shinozaki K."/>
            <person name="Nguyen H."/>
            <person name="Wing R."/>
            <person name="Cregan P."/>
            <person name="Specht J."/>
            <person name="Grimwood J."/>
            <person name="Rokhsar D."/>
            <person name="Stacey G."/>
            <person name="Shoemaker R."/>
            <person name="Jackson S."/>
        </authorList>
    </citation>
    <scope>NUCLEOTIDE SEQUENCE</scope>
    <source>
        <tissue evidence="1">Callus</tissue>
    </source>
</reference>